<comment type="caution">
    <text evidence="1">The sequence shown here is derived from an EMBL/GenBank/DDBJ whole genome shotgun (WGS) entry which is preliminary data.</text>
</comment>
<accession>A0ACB7XLE4</accession>
<dbReference type="Proteomes" id="UP000828048">
    <property type="component" value="Chromosome 10"/>
</dbReference>
<dbReference type="EMBL" id="CM037160">
    <property type="protein sequence ID" value="KAH7841635.1"/>
    <property type="molecule type" value="Genomic_DNA"/>
</dbReference>
<proteinExistence type="predicted"/>
<name>A0ACB7XLE4_9ERIC</name>
<keyword evidence="2" id="KW-1185">Reference proteome</keyword>
<gene>
    <name evidence="1" type="ORF">Vadar_032419</name>
</gene>
<organism evidence="1 2">
    <name type="scientific">Vaccinium darrowii</name>
    <dbReference type="NCBI Taxonomy" id="229202"/>
    <lineage>
        <taxon>Eukaryota</taxon>
        <taxon>Viridiplantae</taxon>
        <taxon>Streptophyta</taxon>
        <taxon>Embryophyta</taxon>
        <taxon>Tracheophyta</taxon>
        <taxon>Spermatophyta</taxon>
        <taxon>Magnoliopsida</taxon>
        <taxon>eudicotyledons</taxon>
        <taxon>Gunneridae</taxon>
        <taxon>Pentapetalae</taxon>
        <taxon>asterids</taxon>
        <taxon>Ericales</taxon>
        <taxon>Ericaceae</taxon>
        <taxon>Vaccinioideae</taxon>
        <taxon>Vaccinieae</taxon>
        <taxon>Vaccinium</taxon>
    </lineage>
</organism>
<protein>
    <submittedName>
        <fullName evidence="1">Uncharacterized protein</fullName>
    </submittedName>
</protein>
<sequence length="504" mass="57045">MSGENKTASSTTPSKSCIISSMLGAKEVNRSMGEQVLMQSSIFQRSTKSNKSVPLAPCEDLHFKSTGCPDDEVMPVMMVQSSTLEEQIAALTKTLEKLVKHDQRQTTQLKELSDKVDQVRMSRCSTKHSSASFPTETPHEVLKTSPEIAQEEIFKTSQEATPEEIFLVSREGISHKVLKVSTNSETSSSNVQVSNDGLIHVDQLKDFIMGAIAEKDARSSQVFRSYTKPYTRRIEQLKMPENYQPPKFLQFDGMGNPKQHVAHFVETCSNAGTDGDLLVKQFVRSLKGYAFDWYIDLEPNSIDSWDQLQQDFLNRFFNTRRIVNMTELSNTLQQEDEPVIDYINRWRNLSLNCKDRISEVSAIEMCTKGMCWSLQYILQGIKPKTFEELATRAHDMELTVAISDKEYDGDPEWQDEQHQENSSSSELKAREESSSEEFDSSVGSPKSEYNYDEDENEATSYLIMTVFEPSNLIAPSTQQVNPQRTSNSNILLDKSLNCLPSSKT</sequence>
<evidence type="ECO:0000313" key="1">
    <source>
        <dbReference type="EMBL" id="KAH7841635.1"/>
    </source>
</evidence>
<evidence type="ECO:0000313" key="2">
    <source>
        <dbReference type="Proteomes" id="UP000828048"/>
    </source>
</evidence>
<reference evidence="1 2" key="1">
    <citation type="journal article" date="2021" name="Hortic Res">
        <title>High-quality reference genome and annotation aids understanding of berry development for evergreen blueberry (Vaccinium darrowii).</title>
        <authorList>
            <person name="Yu J."/>
            <person name="Hulse-Kemp A.M."/>
            <person name="Babiker E."/>
            <person name="Staton M."/>
        </authorList>
    </citation>
    <scope>NUCLEOTIDE SEQUENCE [LARGE SCALE GENOMIC DNA]</scope>
    <source>
        <strain evidence="2">cv. NJ 8807/NJ 8810</strain>
        <tissue evidence="1">Young leaf</tissue>
    </source>
</reference>